<sequence>MSTVEQLERHLCGARGQTRLRVLLDLAAELWDKNPADAVRRARDAAALAGRLNDPGALARATLELGRGQSRLGHYDAARATLQRAITLHEAAGDELGLARSWMGLGTVRSNLGELPQALEAHFAAQTLFERRSNDWFLSACLNNLGVVYQRLEDHTAAMNYSLRALRLATGAGNTVVRISATNNVGNVAMDMDRHEEALSYQTEALHLARVHGSPYNEIVALTNLGILHSRLGQFPQAREHLSRAGELAQAASDLDNLVEVHAELGHMHHQSGQWPDALGAYARALELVNRMGDFYLQARLHLRRGETLLRLHDHAQAGDALRRALNLAGRISADRIASEAHQHLSDLHEQTGDLSGALRHLREHLRLTVAISRAAAERRSAVRLIEHETERSRQVAAAQRDLIEQLSLASGTLSGPDTPAWTLDLLRSQQQLAQQANLDPLTGLFNRRFLEQRLNGEFECARRQHQPLAVAVLDLGPLRPDATAHAATDDVLREISGHLRRQVRQLDVLARLDDHRLALLLPQTSPDGALLLCSRLRASAGALRFPHLPHPQVTLSVGLCTDTACAHPDDMLERAQQLLYAARAAGDGQIAADFTAP</sequence>
<dbReference type="PANTHER" id="PTHR10098:SF108">
    <property type="entry name" value="TETRATRICOPEPTIDE REPEAT PROTEIN 28"/>
    <property type="match status" value="1"/>
</dbReference>
<evidence type="ECO:0000313" key="4">
    <source>
        <dbReference type="Proteomes" id="UP000604341"/>
    </source>
</evidence>
<dbReference type="Proteomes" id="UP000604341">
    <property type="component" value="Unassembled WGS sequence"/>
</dbReference>
<dbReference type="InterPro" id="IPR000160">
    <property type="entry name" value="GGDEF_dom"/>
</dbReference>
<dbReference type="PANTHER" id="PTHR10098">
    <property type="entry name" value="RAPSYN-RELATED"/>
    <property type="match status" value="1"/>
</dbReference>
<name>A0ABQ2FL29_9DEIO</name>
<dbReference type="PROSITE" id="PS50005">
    <property type="entry name" value="TPR"/>
    <property type="match status" value="1"/>
</dbReference>
<dbReference type="CDD" id="cd01949">
    <property type="entry name" value="GGDEF"/>
    <property type="match status" value="1"/>
</dbReference>
<dbReference type="NCBIfam" id="TIGR00254">
    <property type="entry name" value="GGDEF"/>
    <property type="match status" value="1"/>
</dbReference>
<dbReference type="InterPro" id="IPR019734">
    <property type="entry name" value="TPR_rpt"/>
</dbReference>
<dbReference type="SUPFAM" id="SSF55073">
    <property type="entry name" value="Nucleotide cyclase"/>
    <property type="match status" value="1"/>
</dbReference>
<feature type="domain" description="GGDEF" evidence="2">
    <location>
        <begin position="467"/>
        <end position="596"/>
    </location>
</feature>
<dbReference type="Gene3D" id="3.30.70.270">
    <property type="match status" value="1"/>
</dbReference>
<feature type="repeat" description="TPR" evidence="1">
    <location>
        <begin position="259"/>
        <end position="292"/>
    </location>
</feature>
<dbReference type="EMBL" id="BMPE01000008">
    <property type="protein sequence ID" value="GGL06705.1"/>
    <property type="molecule type" value="Genomic_DNA"/>
</dbReference>
<proteinExistence type="predicted"/>
<keyword evidence="1" id="KW-0802">TPR repeat</keyword>
<protein>
    <recommendedName>
        <fullName evidence="2">GGDEF domain-containing protein</fullName>
    </recommendedName>
</protein>
<dbReference type="Pfam" id="PF00990">
    <property type="entry name" value="GGDEF"/>
    <property type="match status" value="1"/>
</dbReference>
<dbReference type="Pfam" id="PF13424">
    <property type="entry name" value="TPR_12"/>
    <property type="match status" value="2"/>
</dbReference>
<dbReference type="SMART" id="SM00267">
    <property type="entry name" value="GGDEF"/>
    <property type="match status" value="1"/>
</dbReference>
<gene>
    <name evidence="3" type="ORF">GCM10010844_26930</name>
</gene>
<evidence type="ECO:0000256" key="1">
    <source>
        <dbReference type="PROSITE-ProRule" id="PRU00339"/>
    </source>
</evidence>
<keyword evidence="4" id="KW-1185">Reference proteome</keyword>
<dbReference type="Gene3D" id="1.25.40.10">
    <property type="entry name" value="Tetratricopeptide repeat domain"/>
    <property type="match status" value="2"/>
</dbReference>
<accession>A0ABQ2FL29</accession>
<evidence type="ECO:0000259" key="2">
    <source>
        <dbReference type="PROSITE" id="PS50887"/>
    </source>
</evidence>
<dbReference type="InterPro" id="IPR029787">
    <property type="entry name" value="Nucleotide_cyclase"/>
</dbReference>
<comment type="caution">
    <text evidence="3">The sequence shown here is derived from an EMBL/GenBank/DDBJ whole genome shotgun (WGS) entry which is preliminary data.</text>
</comment>
<dbReference type="InterPro" id="IPR043128">
    <property type="entry name" value="Rev_trsase/Diguanyl_cyclase"/>
</dbReference>
<dbReference type="InterPro" id="IPR011990">
    <property type="entry name" value="TPR-like_helical_dom_sf"/>
</dbReference>
<evidence type="ECO:0000313" key="3">
    <source>
        <dbReference type="EMBL" id="GGL06705.1"/>
    </source>
</evidence>
<dbReference type="Pfam" id="PF13176">
    <property type="entry name" value="TPR_7"/>
    <property type="match status" value="1"/>
</dbReference>
<dbReference type="PROSITE" id="PS50887">
    <property type="entry name" value="GGDEF"/>
    <property type="match status" value="1"/>
</dbReference>
<reference evidence="4" key="1">
    <citation type="journal article" date="2019" name="Int. J. Syst. Evol. Microbiol.">
        <title>The Global Catalogue of Microorganisms (GCM) 10K type strain sequencing project: providing services to taxonomists for standard genome sequencing and annotation.</title>
        <authorList>
            <consortium name="The Broad Institute Genomics Platform"/>
            <consortium name="The Broad Institute Genome Sequencing Center for Infectious Disease"/>
            <person name="Wu L."/>
            <person name="Ma J."/>
        </authorList>
    </citation>
    <scope>NUCLEOTIDE SEQUENCE [LARGE SCALE GENOMIC DNA]</scope>
    <source>
        <strain evidence="4">JCM 19173</strain>
    </source>
</reference>
<dbReference type="RefSeq" id="WP_189069527.1">
    <property type="nucleotide sequence ID" value="NZ_BMPE01000008.1"/>
</dbReference>
<organism evidence="3 4">
    <name type="scientific">Deinococcus radiotolerans</name>
    <dbReference type="NCBI Taxonomy" id="1309407"/>
    <lineage>
        <taxon>Bacteria</taxon>
        <taxon>Thermotogati</taxon>
        <taxon>Deinococcota</taxon>
        <taxon>Deinococci</taxon>
        <taxon>Deinococcales</taxon>
        <taxon>Deinococcaceae</taxon>
        <taxon>Deinococcus</taxon>
    </lineage>
</organism>
<dbReference type="SUPFAM" id="SSF48452">
    <property type="entry name" value="TPR-like"/>
    <property type="match status" value="2"/>
</dbReference>
<dbReference type="SMART" id="SM00028">
    <property type="entry name" value="TPR"/>
    <property type="match status" value="8"/>
</dbReference>